<comment type="caution">
    <text evidence="5">The sequence shown here is derived from an EMBL/GenBank/DDBJ whole genome shotgun (WGS) entry which is preliminary data.</text>
</comment>
<dbReference type="Proteomes" id="UP001396334">
    <property type="component" value="Unassembled WGS sequence"/>
</dbReference>
<evidence type="ECO:0000256" key="2">
    <source>
        <dbReference type="ARBA" id="ARBA00023054"/>
    </source>
</evidence>
<evidence type="ECO:0000313" key="5">
    <source>
        <dbReference type="EMBL" id="KAK8486233.1"/>
    </source>
</evidence>
<dbReference type="PANTHER" id="PTHR32054:SF11">
    <property type="entry name" value="EXPRESSED PROTEIN"/>
    <property type="match status" value="1"/>
</dbReference>
<evidence type="ECO:0000256" key="4">
    <source>
        <dbReference type="SAM" id="MobiDB-lite"/>
    </source>
</evidence>
<gene>
    <name evidence="5" type="ORF">V6N11_012975</name>
</gene>
<feature type="region of interest" description="Disordered" evidence="4">
    <location>
        <begin position="1"/>
        <end position="23"/>
    </location>
</feature>
<proteinExistence type="inferred from homology"/>
<reference evidence="5 6" key="1">
    <citation type="journal article" date="2024" name="G3 (Bethesda)">
        <title>Genome assembly of Hibiscus sabdariffa L. provides insights into metabolisms of medicinal natural products.</title>
        <authorList>
            <person name="Kim T."/>
        </authorList>
    </citation>
    <scope>NUCLEOTIDE SEQUENCE [LARGE SCALE GENOMIC DNA]</scope>
    <source>
        <strain evidence="5">TK-2024</strain>
        <tissue evidence="5">Old leaves</tissue>
    </source>
</reference>
<sequence length="212" mass="23974">MENQVPVPPTKPPKDYRSNVDTSRPFRSVKEAVAVFGERLLVGEIYTRKPYTYTYTYSRPSSQEITWFSPSTPDLSRKEDDQPEVLHSLKKLETELEKTKAELKLLKERETETEIALASLNAELHRNMSKLAMAEAAEAKKAAADTTAVSLEKKYKATLSQILSIGEKEGCYGYGGRRERKLMMMKKKKPIVPLVGDWIFKKKGSPTTLLAS</sequence>
<dbReference type="EMBL" id="JBBPBN010000452">
    <property type="protein sequence ID" value="KAK8486233.1"/>
    <property type="molecule type" value="Genomic_DNA"/>
</dbReference>
<keyword evidence="2 3" id="KW-0175">Coiled coil</keyword>
<evidence type="ECO:0000256" key="1">
    <source>
        <dbReference type="ARBA" id="ARBA00005485"/>
    </source>
</evidence>
<organism evidence="5 6">
    <name type="scientific">Hibiscus sabdariffa</name>
    <name type="common">roselle</name>
    <dbReference type="NCBI Taxonomy" id="183260"/>
    <lineage>
        <taxon>Eukaryota</taxon>
        <taxon>Viridiplantae</taxon>
        <taxon>Streptophyta</taxon>
        <taxon>Embryophyta</taxon>
        <taxon>Tracheophyta</taxon>
        <taxon>Spermatophyta</taxon>
        <taxon>Magnoliopsida</taxon>
        <taxon>eudicotyledons</taxon>
        <taxon>Gunneridae</taxon>
        <taxon>Pentapetalae</taxon>
        <taxon>rosids</taxon>
        <taxon>malvids</taxon>
        <taxon>Malvales</taxon>
        <taxon>Malvaceae</taxon>
        <taxon>Malvoideae</taxon>
        <taxon>Hibiscus</taxon>
    </lineage>
</organism>
<name>A0ABR2A0S7_9ROSI</name>
<dbReference type="PANTHER" id="PTHR32054">
    <property type="entry name" value="HEAVY CHAIN, PUTATIVE, EXPRESSED-RELATED-RELATED"/>
    <property type="match status" value="1"/>
</dbReference>
<feature type="coiled-coil region" evidence="3">
    <location>
        <begin position="89"/>
        <end position="154"/>
    </location>
</feature>
<accession>A0ABR2A0S7</accession>
<keyword evidence="6" id="KW-1185">Reference proteome</keyword>
<evidence type="ECO:0000256" key="3">
    <source>
        <dbReference type="SAM" id="Coils"/>
    </source>
</evidence>
<comment type="similarity">
    <text evidence="1">Belongs to the WEB family.</text>
</comment>
<feature type="compositionally biased region" description="Pro residues" evidence="4">
    <location>
        <begin position="1"/>
        <end position="11"/>
    </location>
</feature>
<evidence type="ECO:0008006" key="7">
    <source>
        <dbReference type="Google" id="ProtNLM"/>
    </source>
</evidence>
<evidence type="ECO:0000313" key="6">
    <source>
        <dbReference type="Proteomes" id="UP001396334"/>
    </source>
</evidence>
<protein>
    <recommendedName>
        <fullName evidence="7">WEB family protein</fullName>
    </recommendedName>
</protein>